<feature type="compositionally biased region" description="Basic and acidic residues" evidence="1">
    <location>
        <begin position="106"/>
        <end position="115"/>
    </location>
</feature>
<keyword evidence="3" id="KW-1185">Reference proteome</keyword>
<evidence type="ECO:0000313" key="2">
    <source>
        <dbReference type="EMBL" id="KAK2121942.1"/>
    </source>
</evidence>
<evidence type="ECO:0000256" key="1">
    <source>
        <dbReference type="SAM" id="MobiDB-lite"/>
    </source>
</evidence>
<evidence type="ECO:0000313" key="3">
    <source>
        <dbReference type="Proteomes" id="UP001266305"/>
    </source>
</evidence>
<gene>
    <name evidence="2" type="ORF">P7K49_003328</name>
</gene>
<dbReference type="Proteomes" id="UP001266305">
    <property type="component" value="Unassembled WGS sequence"/>
</dbReference>
<comment type="caution">
    <text evidence="2">The sequence shown here is derived from an EMBL/GenBank/DDBJ whole genome shotgun (WGS) entry which is preliminary data.</text>
</comment>
<feature type="region of interest" description="Disordered" evidence="1">
    <location>
        <begin position="87"/>
        <end position="139"/>
    </location>
</feature>
<organism evidence="2 3">
    <name type="scientific">Saguinus oedipus</name>
    <name type="common">Cotton-top tamarin</name>
    <name type="synonym">Oedipomidas oedipus</name>
    <dbReference type="NCBI Taxonomy" id="9490"/>
    <lineage>
        <taxon>Eukaryota</taxon>
        <taxon>Metazoa</taxon>
        <taxon>Chordata</taxon>
        <taxon>Craniata</taxon>
        <taxon>Vertebrata</taxon>
        <taxon>Euteleostomi</taxon>
        <taxon>Mammalia</taxon>
        <taxon>Eutheria</taxon>
        <taxon>Euarchontoglires</taxon>
        <taxon>Primates</taxon>
        <taxon>Haplorrhini</taxon>
        <taxon>Platyrrhini</taxon>
        <taxon>Cebidae</taxon>
        <taxon>Callitrichinae</taxon>
        <taxon>Saguinus</taxon>
    </lineage>
</organism>
<protein>
    <submittedName>
        <fullName evidence="2">Uncharacterized protein</fullName>
    </submittedName>
</protein>
<name>A0ABQ9WNX9_SAGOE</name>
<accession>A0ABQ9WNX9</accession>
<proteinExistence type="predicted"/>
<dbReference type="EMBL" id="JASSZA010000001">
    <property type="protein sequence ID" value="KAK2121942.1"/>
    <property type="molecule type" value="Genomic_DNA"/>
</dbReference>
<reference evidence="2 3" key="1">
    <citation type="submission" date="2023-05" db="EMBL/GenBank/DDBJ databases">
        <title>B98-5 Cell Line De Novo Hybrid Assembly: An Optical Mapping Approach.</title>
        <authorList>
            <person name="Kananen K."/>
            <person name="Auerbach J.A."/>
            <person name="Kautto E."/>
            <person name="Blachly J.S."/>
        </authorList>
    </citation>
    <scope>NUCLEOTIDE SEQUENCE [LARGE SCALE GENOMIC DNA]</scope>
    <source>
        <strain evidence="2">B95-8</strain>
        <tissue evidence="2">Cell line</tissue>
    </source>
</reference>
<feature type="compositionally biased region" description="Polar residues" evidence="1">
    <location>
        <begin position="130"/>
        <end position="139"/>
    </location>
</feature>
<sequence>MVAEMWIAVQDPREEVGRNQAWLLEGGRRQRLKDLTQTGGVCQDVVGQIPGRVGEAEEEGMPGSGTGGIQRQGQRLQALAACPVLGEQCGHPPRNGPAEGSPSLLKSREPQEHWALDLGPRMPEVGQLCPRNQNPQKEV</sequence>